<sequence>MPNQLDYEEIARTQTNDPELADLIANSSSLQFKKVTLPTSDVELFCDISTGKARPFIPVKFRKLVFVCIHNLAHPGIRRTTDMIRARFIWPAVNKDCRQWAKECIACQQCKIIKHVRSPLQKFSVPSMRFDHIHLDIIGPLPSSNGNTYCLTAIDRFSRWPEAQPIPDITAETVARQFFNCWISRFGCPSYVTTDRGRQFESELHQCLSKLLGIDRIRTTAYHPQSNGLIEEFHRPLKSALKCYKTDKWTDALPVILLGLRTALKEDLKCSSSELLYGTTLRLPSEFFDTTSAETDPLSFVEQLREHFRNLKPQETSSHGTRAMFVYPQLKSATHVFLRRDCVRKPLQAPYDGPFKVLNRTNKVFKLSVNGKTLSVSIDRLKPAFFVNSDSDDGYFVPKKSATTPKRTNDTPLAGSYEKIPKTKSGRRVRFPDYYVASH</sequence>
<evidence type="ECO:0000256" key="1">
    <source>
        <dbReference type="SAM" id="MobiDB-lite"/>
    </source>
</evidence>
<dbReference type="Pfam" id="PF17921">
    <property type="entry name" value="Integrase_H2C2"/>
    <property type="match status" value="1"/>
</dbReference>
<dbReference type="FunFam" id="3.30.420.10:FF:000032">
    <property type="entry name" value="Retrovirus-related Pol polyprotein from transposon 297-like Protein"/>
    <property type="match status" value="1"/>
</dbReference>
<reference evidence="3 4" key="1">
    <citation type="submission" date="2015-04" db="EMBL/GenBank/DDBJ databases">
        <title>Lasius niger genome sequencing.</title>
        <authorList>
            <person name="Konorov E.A."/>
            <person name="Nikitin M.A."/>
            <person name="Kirill M.V."/>
            <person name="Chang P."/>
        </authorList>
    </citation>
    <scope>NUCLEOTIDE SEQUENCE [LARGE SCALE GENOMIC DNA]</scope>
    <source>
        <tissue evidence="3">Whole</tissue>
    </source>
</reference>
<dbReference type="Gene3D" id="1.10.340.70">
    <property type="match status" value="1"/>
</dbReference>
<dbReference type="GO" id="GO:0015074">
    <property type="term" value="P:DNA integration"/>
    <property type="evidence" value="ECO:0007669"/>
    <property type="project" value="InterPro"/>
</dbReference>
<protein>
    <submittedName>
        <fullName evidence="3">Pol polyprotein</fullName>
    </submittedName>
</protein>
<dbReference type="PANTHER" id="PTHR38681">
    <property type="entry name" value="RETROVIRUS-RELATED POL POLYPROTEIN FROM TRANSPOSON 412-LIKE PROTEIN-RELATED"/>
    <property type="match status" value="1"/>
</dbReference>
<dbReference type="PROSITE" id="PS50994">
    <property type="entry name" value="INTEGRASE"/>
    <property type="match status" value="1"/>
</dbReference>
<dbReference type="GO" id="GO:0003676">
    <property type="term" value="F:nucleic acid binding"/>
    <property type="evidence" value="ECO:0007669"/>
    <property type="project" value="InterPro"/>
</dbReference>
<evidence type="ECO:0000313" key="4">
    <source>
        <dbReference type="Proteomes" id="UP000036403"/>
    </source>
</evidence>
<dbReference type="AlphaFoldDB" id="A0A0J7K034"/>
<dbReference type="STRING" id="67767.A0A0J7K034"/>
<dbReference type="InterPro" id="IPR041588">
    <property type="entry name" value="Integrase_H2C2"/>
</dbReference>
<dbReference type="PANTHER" id="PTHR38681:SF1">
    <property type="entry name" value="RETROVIRUS-RELATED POL POLYPROTEIN FROM TRANSPOSON 412-LIKE PROTEIN"/>
    <property type="match status" value="1"/>
</dbReference>
<dbReference type="InterPro" id="IPR001584">
    <property type="entry name" value="Integrase_cat-core"/>
</dbReference>
<dbReference type="EMBL" id="LBMM01018891">
    <property type="protein sequence ID" value="KMQ83669.1"/>
    <property type="molecule type" value="Genomic_DNA"/>
</dbReference>
<dbReference type="Gene3D" id="3.30.420.10">
    <property type="entry name" value="Ribonuclease H-like superfamily/Ribonuclease H"/>
    <property type="match status" value="1"/>
</dbReference>
<accession>A0A0J7K034</accession>
<comment type="caution">
    <text evidence="3">The sequence shown here is derived from an EMBL/GenBank/DDBJ whole genome shotgun (WGS) entry which is preliminary data.</text>
</comment>
<feature type="region of interest" description="Disordered" evidence="1">
    <location>
        <begin position="398"/>
        <end position="419"/>
    </location>
</feature>
<dbReference type="InterPro" id="IPR036397">
    <property type="entry name" value="RNaseH_sf"/>
</dbReference>
<evidence type="ECO:0000313" key="3">
    <source>
        <dbReference type="EMBL" id="KMQ83669.1"/>
    </source>
</evidence>
<dbReference type="InterPro" id="IPR012337">
    <property type="entry name" value="RNaseH-like_sf"/>
</dbReference>
<feature type="domain" description="Integrase catalytic" evidence="2">
    <location>
        <begin position="122"/>
        <end position="292"/>
    </location>
</feature>
<dbReference type="Proteomes" id="UP000036403">
    <property type="component" value="Unassembled WGS sequence"/>
</dbReference>
<organism evidence="3 4">
    <name type="scientific">Lasius niger</name>
    <name type="common">Black garden ant</name>
    <dbReference type="NCBI Taxonomy" id="67767"/>
    <lineage>
        <taxon>Eukaryota</taxon>
        <taxon>Metazoa</taxon>
        <taxon>Ecdysozoa</taxon>
        <taxon>Arthropoda</taxon>
        <taxon>Hexapoda</taxon>
        <taxon>Insecta</taxon>
        <taxon>Pterygota</taxon>
        <taxon>Neoptera</taxon>
        <taxon>Endopterygota</taxon>
        <taxon>Hymenoptera</taxon>
        <taxon>Apocrita</taxon>
        <taxon>Aculeata</taxon>
        <taxon>Formicoidea</taxon>
        <taxon>Formicidae</taxon>
        <taxon>Formicinae</taxon>
        <taxon>Lasius</taxon>
        <taxon>Lasius</taxon>
    </lineage>
</organism>
<gene>
    <name evidence="3" type="ORF">RF55_19389</name>
</gene>
<dbReference type="PaxDb" id="67767-A0A0J7K034"/>
<dbReference type="OrthoDB" id="422540at2759"/>
<name>A0A0J7K034_LASNI</name>
<proteinExistence type="predicted"/>
<dbReference type="Pfam" id="PF00665">
    <property type="entry name" value="rve"/>
    <property type="match status" value="1"/>
</dbReference>
<keyword evidence="4" id="KW-1185">Reference proteome</keyword>
<dbReference type="SUPFAM" id="SSF53098">
    <property type="entry name" value="Ribonuclease H-like"/>
    <property type="match status" value="1"/>
</dbReference>
<evidence type="ECO:0000259" key="2">
    <source>
        <dbReference type="PROSITE" id="PS50994"/>
    </source>
</evidence>